<dbReference type="EMBL" id="FN649760">
    <property type="protein sequence ID" value="CBN75656.1"/>
    <property type="molecule type" value="Genomic_DNA"/>
</dbReference>
<name>D8LFT2_ECTSI</name>
<gene>
    <name evidence="2" type="ORF">Esi_0151_0059</name>
</gene>
<evidence type="ECO:0000256" key="1">
    <source>
        <dbReference type="SAM" id="MobiDB-lite"/>
    </source>
</evidence>
<proteinExistence type="predicted"/>
<dbReference type="AlphaFoldDB" id="D8LFT2"/>
<dbReference type="InParanoid" id="D8LFT2"/>
<sequence length="291" mass="32435">MTKPKGRNKPTGGVGGRETKATKRAKTAAARDALALDRRSAKLEQERAALVAEMAQREQALRAKEQALRAKEAAFAKKEEAAARAAAQREKREQEEVERVEAAAAAAAEKVAQDHLDYIDTSVHEVKPKKGEVWTQLQSRMVLMLLFDLRKDGRSENEAVLQVARTFKIGHDKVRRINNHWWDHRQLYETTAAGRAKTAKEDDGRTPPHRSTSRSTSRVHQRRAQGRSSSLSPHGGRMDAQDLQHGAAVQPFGRRAAEKARLQASYIVKSASYLHPKTQAGPAVRQGETRY</sequence>
<keyword evidence="3" id="KW-1185">Reference proteome</keyword>
<feature type="compositionally biased region" description="Basic residues" evidence="1">
    <location>
        <begin position="207"/>
        <end position="225"/>
    </location>
</feature>
<evidence type="ECO:0000313" key="3">
    <source>
        <dbReference type="Proteomes" id="UP000002630"/>
    </source>
</evidence>
<dbReference type="Proteomes" id="UP000002630">
    <property type="component" value="Unassembled WGS sequence"/>
</dbReference>
<evidence type="ECO:0000313" key="2">
    <source>
        <dbReference type="EMBL" id="CBN75656.1"/>
    </source>
</evidence>
<reference evidence="2 3" key="1">
    <citation type="journal article" date="2010" name="Nature">
        <title>The Ectocarpus genome and the independent evolution of multicellularity in brown algae.</title>
        <authorList>
            <person name="Cock J.M."/>
            <person name="Sterck L."/>
            <person name="Rouze P."/>
            <person name="Scornet D."/>
            <person name="Allen A.E."/>
            <person name="Amoutzias G."/>
            <person name="Anthouard V."/>
            <person name="Artiguenave F."/>
            <person name="Aury J.M."/>
            <person name="Badger J.H."/>
            <person name="Beszteri B."/>
            <person name="Billiau K."/>
            <person name="Bonnet E."/>
            <person name="Bothwell J.H."/>
            <person name="Bowler C."/>
            <person name="Boyen C."/>
            <person name="Brownlee C."/>
            <person name="Carrano C.J."/>
            <person name="Charrier B."/>
            <person name="Cho G.Y."/>
            <person name="Coelho S.M."/>
            <person name="Collen J."/>
            <person name="Corre E."/>
            <person name="Da Silva C."/>
            <person name="Delage L."/>
            <person name="Delaroque N."/>
            <person name="Dittami S.M."/>
            <person name="Doulbeau S."/>
            <person name="Elias M."/>
            <person name="Farnham G."/>
            <person name="Gachon C.M."/>
            <person name="Gschloessl B."/>
            <person name="Heesch S."/>
            <person name="Jabbari K."/>
            <person name="Jubin C."/>
            <person name="Kawai H."/>
            <person name="Kimura K."/>
            <person name="Kloareg B."/>
            <person name="Kupper F.C."/>
            <person name="Lang D."/>
            <person name="Le Bail A."/>
            <person name="Leblanc C."/>
            <person name="Lerouge P."/>
            <person name="Lohr M."/>
            <person name="Lopez P.J."/>
            <person name="Martens C."/>
            <person name="Maumus F."/>
            <person name="Michel G."/>
            <person name="Miranda-Saavedra D."/>
            <person name="Morales J."/>
            <person name="Moreau H."/>
            <person name="Motomura T."/>
            <person name="Nagasato C."/>
            <person name="Napoli C.A."/>
            <person name="Nelson D.R."/>
            <person name="Nyvall-Collen P."/>
            <person name="Peters A.F."/>
            <person name="Pommier C."/>
            <person name="Potin P."/>
            <person name="Poulain J."/>
            <person name="Quesneville H."/>
            <person name="Read B."/>
            <person name="Rensing S.A."/>
            <person name="Ritter A."/>
            <person name="Rousvoal S."/>
            <person name="Samanta M."/>
            <person name="Samson G."/>
            <person name="Schroeder D.C."/>
            <person name="Segurens B."/>
            <person name="Strittmatter M."/>
            <person name="Tonon T."/>
            <person name="Tregear J.W."/>
            <person name="Valentin K."/>
            <person name="von Dassow P."/>
            <person name="Yamagishi T."/>
            <person name="Van de Peer Y."/>
            <person name="Wincker P."/>
        </authorList>
    </citation>
    <scope>NUCLEOTIDE SEQUENCE [LARGE SCALE GENOMIC DNA]</scope>
    <source>
        <strain evidence="3">Ec32 / CCAP1310/4</strain>
    </source>
</reference>
<accession>D8LFT2</accession>
<feature type="region of interest" description="Disordered" evidence="1">
    <location>
        <begin position="1"/>
        <end position="36"/>
    </location>
</feature>
<protein>
    <submittedName>
        <fullName evidence="2">Uncharacterized protein</fullName>
    </submittedName>
</protein>
<feature type="region of interest" description="Disordered" evidence="1">
    <location>
        <begin position="272"/>
        <end position="291"/>
    </location>
</feature>
<organism evidence="2 3">
    <name type="scientific">Ectocarpus siliculosus</name>
    <name type="common">Brown alga</name>
    <name type="synonym">Conferva siliculosa</name>
    <dbReference type="NCBI Taxonomy" id="2880"/>
    <lineage>
        <taxon>Eukaryota</taxon>
        <taxon>Sar</taxon>
        <taxon>Stramenopiles</taxon>
        <taxon>Ochrophyta</taxon>
        <taxon>PX clade</taxon>
        <taxon>Phaeophyceae</taxon>
        <taxon>Ectocarpales</taxon>
        <taxon>Ectocarpaceae</taxon>
        <taxon>Ectocarpus</taxon>
    </lineage>
</organism>
<feature type="region of interest" description="Disordered" evidence="1">
    <location>
        <begin position="192"/>
        <end position="239"/>
    </location>
</feature>